<feature type="compositionally biased region" description="Low complexity" evidence="1">
    <location>
        <begin position="10"/>
        <end position="19"/>
    </location>
</feature>
<sequence length="161" mass="19098">MKDLRRKWTQEQQAQQQQEAEAEALRAQGRAVAKVLAEKRKQRARDLRAQIRAKEAAIRSRVQKQQQEQAALWRGAVAQVYEQHRRKLETTLLEQSRHWVRPEQLQARIEEALEHPVALFSEVIPEEPPAPDEDVSLRTREPYVRDYRRGPMFRYSPINRQ</sequence>
<comment type="caution">
    <text evidence="2">The sequence shown here is derived from an EMBL/GenBank/DDBJ whole genome shotgun (WGS) entry which is preliminary data.</text>
</comment>
<evidence type="ECO:0000313" key="3">
    <source>
        <dbReference type="Proteomes" id="UP001489004"/>
    </source>
</evidence>
<dbReference type="AlphaFoldDB" id="A0AAW1QE27"/>
<dbReference type="EMBL" id="JALJOR010000003">
    <property type="protein sequence ID" value="KAK9819665.1"/>
    <property type="molecule type" value="Genomic_DNA"/>
</dbReference>
<name>A0AAW1QE27_9CHLO</name>
<reference evidence="2 3" key="1">
    <citation type="journal article" date="2024" name="Nat. Commun.">
        <title>Phylogenomics reveals the evolutionary origins of lichenization in chlorophyte algae.</title>
        <authorList>
            <person name="Puginier C."/>
            <person name="Libourel C."/>
            <person name="Otte J."/>
            <person name="Skaloud P."/>
            <person name="Haon M."/>
            <person name="Grisel S."/>
            <person name="Petersen M."/>
            <person name="Berrin J.G."/>
            <person name="Delaux P.M."/>
            <person name="Dal Grande F."/>
            <person name="Keller J."/>
        </authorList>
    </citation>
    <scope>NUCLEOTIDE SEQUENCE [LARGE SCALE GENOMIC DNA]</scope>
    <source>
        <strain evidence="2 3">SAG 2043</strain>
    </source>
</reference>
<evidence type="ECO:0000256" key="1">
    <source>
        <dbReference type="SAM" id="MobiDB-lite"/>
    </source>
</evidence>
<evidence type="ECO:0000313" key="2">
    <source>
        <dbReference type="EMBL" id="KAK9819665.1"/>
    </source>
</evidence>
<organism evidence="2 3">
    <name type="scientific">[Myrmecia] bisecta</name>
    <dbReference type="NCBI Taxonomy" id="41462"/>
    <lineage>
        <taxon>Eukaryota</taxon>
        <taxon>Viridiplantae</taxon>
        <taxon>Chlorophyta</taxon>
        <taxon>core chlorophytes</taxon>
        <taxon>Trebouxiophyceae</taxon>
        <taxon>Trebouxiales</taxon>
        <taxon>Trebouxiaceae</taxon>
        <taxon>Myrmecia</taxon>
    </lineage>
</organism>
<protein>
    <submittedName>
        <fullName evidence="2">Uncharacterized protein</fullName>
    </submittedName>
</protein>
<dbReference type="Proteomes" id="UP001489004">
    <property type="component" value="Unassembled WGS sequence"/>
</dbReference>
<proteinExistence type="predicted"/>
<feature type="region of interest" description="Disordered" evidence="1">
    <location>
        <begin position="1"/>
        <end position="22"/>
    </location>
</feature>
<accession>A0AAW1QE27</accession>
<gene>
    <name evidence="2" type="ORF">WJX72_000911</name>
</gene>
<keyword evidence="3" id="KW-1185">Reference proteome</keyword>